<dbReference type="Proteomes" id="UP001216907">
    <property type="component" value="Unassembled WGS sequence"/>
</dbReference>
<dbReference type="EMBL" id="JARRAG010000002">
    <property type="protein sequence ID" value="MDG3005241.1"/>
    <property type="molecule type" value="Genomic_DNA"/>
</dbReference>
<name>A0ABT6FCG2_9BACT</name>
<keyword evidence="2" id="KW-1185">Reference proteome</keyword>
<comment type="caution">
    <text evidence="1">The sequence shown here is derived from an EMBL/GenBank/DDBJ whole genome shotgun (WGS) entry which is preliminary data.</text>
</comment>
<sequence>MPKAKGAILRLALVGWLGLTGLGLSADRAAAAAPPEQVLPDSTLFFLKVADVGKFREAFRGSTYGQLWNDPALAELRADLAEKTKSTSDALKDKVGVTLKELLELPQGPVAVAAIAGTDEAKPTVSLAIIADAGSNASKLTEVLTRSNKQAEQGGAKVAVETFKDNPLHVITSPDADGDGKNPPPPPVVWTSSGNTFFLGSNVAAIKDLVTNAGGRGSAALGASEAFVKTQNKIGGEAAQAVWYADVVKLIQFGTKAGSRGNDAQAQQLAFQIQALGLDGLKSVGGALTLNSGAYSSLTKTFFNAPAAGIKGLLKLFSFPPVAIRPEPWVPATVASYQTFSWDLDNAYKAIEDLVNQFQPGMLNVLEQQLVGPEGGQPLSFQKDVFGPLGDRLTMVGDFKKPIKEDSQRIILGVALEDAKAFQGTLDRLIELAHAAPKKREFQGVTILDFELPEMPAQAGVQAQFKGPVSVTVAKDTFFLTTDATLLEQILRPGVVPLSENPDFQTVVKELPEKVSGMTFVRPDEQARLTYDMFKTGRFEQAIKQGMAASRPGQPVPDIPQLVDPAKLPDFEVFAKYLSLGGSYSVMDDDGFTQTGFSLRKATP</sequence>
<evidence type="ECO:0000313" key="1">
    <source>
        <dbReference type="EMBL" id="MDG3005241.1"/>
    </source>
</evidence>
<reference evidence="1 2" key="1">
    <citation type="submission" date="2023-03" db="EMBL/GenBank/DDBJ databases">
        <title>Paludisphaera mucosa sp. nov. a novel planctomycete from northern fen.</title>
        <authorList>
            <person name="Ivanova A."/>
        </authorList>
    </citation>
    <scope>NUCLEOTIDE SEQUENCE [LARGE SCALE GENOMIC DNA]</scope>
    <source>
        <strain evidence="1 2">Pla2</strain>
    </source>
</reference>
<proteinExistence type="predicted"/>
<evidence type="ECO:0008006" key="3">
    <source>
        <dbReference type="Google" id="ProtNLM"/>
    </source>
</evidence>
<protein>
    <recommendedName>
        <fullName evidence="3">DUF3352 domain-containing protein</fullName>
    </recommendedName>
</protein>
<gene>
    <name evidence="1" type="ORF">PZE19_15740</name>
</gene>
<evidence type="ECO:0000313" key="2">
    <source>
        <dbReference type="Proteomes" id="UP001216907"/>
    </source>
</evidence>
<organism evidence="1 2">
    <name type="scientific">Paludisphaera mucosa</name>
    <dbReference type="NCBI Taxonomy" id="3030827"/>
    <lineage>
        <taxon>Bacteria</taxon>
        <taxon>Pseudomonadati</taxon>
        <taxon>Planctomycetota</taxon>
        <taxon>Planctomycetia</taxon>
        <taxon>Isosphaerales</taxon>
        <taxon>Isosphaeraceae</taxon>
        <taxon>Paludisphaera</taxon>
    </lineage>
</organism>
<dbReference type="RefSeq" id="WP_277861586.1">
    <property type="nucleotide sequence ID" value="NZ_JARRAG010000002.1"/>
</dbReference>
<accession>A0ABT6FCG2</accession>